<proteinExistence type="inferred from homology"/>
<organism evidence="4 5">
    <name type="scientific">Meloidogyne incognita</name>
    <name type="common">Southern root-knot nematode worm</name>
    <name type="synonym">Oxyuris incognita</name>
    <dbReference type="NCBI Taxonomy" id="6306"/>
    <lineage>
        <taxon>Eukaryota</taxon>
        <taxon>Metazoa</taxon>
        <taxon>Ecdysozoa</taxon>
        <taxon>Nematoda</taxon>
        <taxon>Chromadorea</taxon>
        <taxon>Rhabditida</taxon>
        <taxon>Tylenchina</taxon>
        <taxon>Tylenchomorpha</taxon>
        <taxon>Tylenchoidea</taxon>
        <taxon>Meloidogynidae</taxon>
        <taxon>Meloidogyninae</taxon>
        <taxon>Meloidogyne</taxon>
        <taxon>Meloidogyne incognita group</taxon>
    </lineage>
</organism>
<feature type="compositionally biased region" description="Basic and acidic residues" evidence="3">
    <location>
        <begin position="452"/>
        <end position="470"/>
    </location>
</feature>
<evidence type="ECO:0000256" key="1">
    <source>
        <dbReference type="ARBA" id="ARBA00007712"/>
    </source>
</evidence>
<evidence type="ECO:0000313" key="5">
    <source>
        <dbReference type="WBParaSite" id="Minc3s00883g18467"/>
    </source>
</evidence>
<dbReference type="InterPro" id="IPR039177">
    <property type="entry name" value="SMG9"/>
</dbReference>
<name>A0A914M158_MELIC</name>
<dbReference type="PANTHER" id="PTHR14270:SF0">
    <property type="entry name" value="NONSENSE-MEDIATED MRNA DECAY FACTOR SMG9"/>
    <property type="match status" value="1"/>
</dbReference>
<keyword evidence="4" id="KW-1185">Reference proteome</keyword>
<dbReference type="Proteomes" id="UP000887563">
    <property type="component" value="Unplaced"/>
</dbReference>
<dbReference type="SUPFAM" id="SSF52540">
    <property type="entry name" value="P-loop containing nucleoside triphosphate hydrolases"/>
    <property type="match status" value="2"/>
</dbReference>
<sequence>MIYNDHSIFDYIFQIMFKIVQRGSEHGSDQEQPYPSKRLQGSAKQGSGSVKKDSGHEGQKLTSTEQIKKSSPQTPSSVLGSPQMEASIQLIDDELELLDSIKEFICDGNKRYTVVGAIGSQGTGKSTFLSMLAGNDTMDMYRQYIFRPCAREAVESCRYQTTKISIYIAPKTRVFFLDCQPLNCAPLLEDTSHSYRSRAGPMESLELESLQFLLLIANVCHTIFFCVDWFIDMSIIRRLMRVELFPQFLIVSESVNLVILHQRVRQQDCHPLLVNERMRLLDGIFAGTIFNVNGGLTLANLGFDVYQQIESNVNYILMEEIKPRTRTEIYSPDTFSQKTNSLEYATVLNRLRIKLHSLPKRELATTEGKWFSYLVECWAKIKLELLSITEDGCTIKPNYLKAQSDSIRLPSDRDYSTEDREIRNDDVIERYLAMKYQYNKYNEIPIKSSQHQQREREWKNRVFEKTRSSK</sequence>
<comment type="similarity">
    <text evidence="1">Belongs to the SMG9 family.</text>
</comment>
<feature type="region of interest" description="Disordered" evidence="3">
    <location>
        <begin position="447"/>
        <end position="470"/>
    </location>
</feature>
<reference evidence="5" key="1">
    <citation type="submission" date="2022-11" db="UniProtKB">
        <authorList>
            <consortium name="WormBaseParasite"/>
        </authorList>
    </citation>
    <scope>IDENTIFICATION</scope>
</reference>
<accession>A0A914M158</accession>
<dbReference type="InterPro" id="IPR027417">
    <property type="entry name" value="P-loop_NTPase"/>
</dbReference>
<evidence type="ECO:0000313" key="4">
    <source>
        <dbReference type="Proteomes" id="UP000887563"/>
    </source>
</evidence>
<feature type="compositionally biased region" description="Basic and acidic residues" evidence="3">
    <location>
        <begin position="50"/>
        <end position="59"/>
    </location>
</feature>
<dbReference type="PANTHER" id="PTHR14270">
    <property type="entry name" value="NONSENSE-MEDIATED MRNA DECAY FACTOR SMG9"/>
    <property type="match status" value="1"/>
</dbReference>
<dbReference type="Gene3D" id="3.40.50.300">
    <property type="entry name" value="P-loop containing nucleotide triphosphate hydrolases"/>
    <property type="match status" value="1"/>
</dbReference>
<evidence type="ECO:0000256" key="3">
    <source>
        <dbReference type="SAM" id="MobiDB-lite"/>
    </source>
</evidence>
<dbReference type="WBParaSite" id="Minc3s00883g18467">
    <property type="protein sequence ID" value="Minc3s00883g18467"/>
    <property type="gene ID" value="Minc3s00883g18467"/>
</dbReference>
<feature type="compositionally biased region" description="Polar residues" evidence="3">
    <location>
        <begin position="60"/>
        <end position="81"/>
    </location>
</feature>
<protein>
    <submittedName>
        <fullName evidence="5">Protein SMG9</fullName>
    </submittedName>
</protein>
<feature type="region of interest" description="Disordered" evidence="3">
    <location>
        <begin position="24"/>
        <end position="81"/>
    </location>
</feature>
<dbReference type="AlphaFoldDB" id="A0A914M158"/>
<dbReference type="GO" id="GO:0000184">
    <property type="term" value="P:nuclear-transcribed mRNA catabolic process, nonsense-mediated decay"/>
    <property type="evidence" value="ECO:0007669"/>
    <property type="project" value="UniProtKB-KW"/>
</dbReference>
<keyword evidence="2" id="KW-0866">Nonsense-mediated mRNA decay</keyword>
<evidence type="ECO:0000256" key="2">
    <source>
        <dbReference type="ARBA" id="ARBA00023161"/>
    </source>
</evidence>